<feature type="compositionally biased region" description="Basic and acidic residues" evidence="1">
    <location>
        <begin position="152"/>
        <end position="168"/>
    </location>
</feature>
<feature type="transmembrane region" description="Helical" evidence="2">
    <location>
        <begin position="76"/>
        <end position="100"/>
    </location>
</feature>
<dbReference type="RefSeq" id="XP_013770435.1">
    <property type="nucleotide sequence ID" value="XM_013914981.1"/>
</dbReference>
<evidence type="ECO:0000313" key="5">
    <source>
        <dbReference type="RefSeq" id="XP_005749430.1"/>
    </source>
</evidence>
<keyword evidence="3" id="KW-0732">Signal</keyword>
<evidence type="ECO:0000256" key="3">
    <source>
        <dbReference type="SAM" id="SignalP"/>
    </source>
</evidence>
<protein>
    <submittedName>
        <fullName evidence="5 6">Uncharacterized protein LOC102194387</fullName>
    </submittedName>
</protein>
<organism evidence="4 6">
    <name type="scientific">Pundamilia nyererei</name>
    <dbReference type="NCBI Taxonomy" id="303518"/>
    <lineage>
        <taxon>Eukaryota</taxon>
        <taxon>Metazoa</taxon>
        <taxon>Chordata</taxon>
        <taxon>Craniata</taxon>
        <taxon>Vertebrata</taxon>
        <taxon>Euteleostomi</taxon>
        <taxon>Actinopterygii</taxon>
        <taxon>Neopterygii</taxon>
        <taxon>Teleostei</taxon>
        <taxon>Neoteleostei</taxon>
        <taxon>Acanthomorphata</taxon>
        <taxon>Ovalentaria</taxon>
        <taxon>Cichlomorphae</taxon>
        <taxon>Cichliformes</taxon>
        <taxon>Cichlidae</taxon>
        <taxon>African cichlids</taxon>
        <taxon>Pseudocrenilabrinae</taxon>
        <taxon>Haplochromini</taxon>
        <taxon>Pundamilia</taxon>
    </lineage>
</organism>
<keyword evidence="2" id="KW-1133">Transmembrane helix</keyword>
<dbReference type="InterPro" id="IPR008608">
    <property type="entry name" value="Ectropic_vir_integratn_site_2A"/>
</dbReference>
<feature type="region of interest" description="Disordered" evidence="1">
    <location>
        <begin position="152"/>
        <end position="204"/>
    </location>
</feature>
<evidence type="ECO:0000313" key="4">
    <source>
        <dbReference type="Proteomes" id="UP000695023"/>
    </source>
</evidence>
<feature type="chain" id="PRO_5044704411" evidence="3">
    <location>
        <begin position="25"/>
        <end position="216"/>
    </location>
</feature>
<evidence type="ECO:0000256" key="2">
    <source>
        <dbReference type="SAM" id="Phobius"/>
    </source>
</evidence>
<dbReference type="RefSeq" id="XP_005749430.1">
    <property type="nucleotide sequence ID" value="XM_005749373.1"/>
</dbReference>
<reference evidence="5 6" key="1">
    <citation type="submission" date="2025-04" db="UniProtKB">
        <authorList>
            <consortium name="RefSeq"/>
        </authorList>
    </citation>
    <scope>IDENTIFICATION</scope>
</reference>
<proteinExistence type="predicted"/>
<dbReference type="Proteomes" id="UP000695023">
    <property type="component" value="Unplaced"/>
</dbReference>
<gene>
    <name evidence="5 6" type="primary">LOC102194387</name>
</gene>
<accession>A0A9Y6JKI6</accession>
<dbReference type="AlphaFoldDB" id="A0A9Y6JKI6"/>
<keyword evidence="4" id="KW-1185">Reference proteome</keyword>
<keyword evidence="2" id="KW-0812">Transmembrane</keyword>
<evidence type="ECO:0000256" key="1">
    <source>
        <dbReference type="SAM" id="MobiDB-lite"/>
    </source>
</evidence>
<evidence type="ECO:0000313" key="6">
    <source>
        <dbReference type="RefSeq" id="XP_013770435.1"/>
    </source>
</evidence>
<name>A0A9Y6JKI6_9CICH</name>
<dbReference type="GeneID" id="102194387"/>
<dbReference type="Pfam" id="PF05399">
    <property type="entry name" value="EVI2A"/>
    <property type="match status" value="1"/>
</dbReference>
<sequence>MMEGAKSLWLFLLLNHLPLCPVGADAVLSTTQIYSQDYSQDQRSSPTLAVSTTLRTSEDKDSINGTRGDCLVDTEMGLIAISSAGGLIVCLLAATVVLACQVCSLQRQVYGPRTSRSNMDLVSSTGYWGTDQPEIAGLVGPYDASVMLEEVKEDKTEEERQAETKGTMEDDGAGLKEGAMAIAFDPQDDQSHMHSSNFKDSCLEIPRDLEDMPLVV</sequence>
<dbReference type="GO" id="GO:0016020">
    <property type="term" value="C:membrane"/>
    <property type="evidence" value="ECO:0007669"/>
    <property type="project" value="InterPro"/>
</dbReference>
<keyword evidence="2" id="KW-0472">Membrane</keyword>
<feature type="signal peptide" evidence="3">
    <location>
        <begin position="1"/>
        <end position="24"/>
    </location>
</feature>